<dbReference type="GO" id="GO:0016787">
    <property type="term" value="F:hydrolase activity"/>
    <property type="evidence" value="ECO:0007669"/>
    <property type="project" value="UniProtKB-KW"/>
</dbReference>
<keyword evidence="4" id="KW-1185">Reference proteome</keyword>
<evidence type="ECO:0000313" key="4">
    <source>
        <dbReference type="Proteomes" id="UP001309876"/>
    </source>
</evidence>
<gene>
    <name evidence="3" type="ORF">LTR05_008379</name>
</gene>
<dbReference type="InterPro" id="IPR027417">
    <property type="entry name" value="P-loop_NTPase"/>
</dbReference>
<name>A0AAN7PSB0_9EURO</name>
<proteinExistence type="predicted"/>
<organism evidence="3 4">
    <name type="scientific">Lithohypha guttulata</name>
    <dbReference type="NCBI Taxonomy" id="1690604"/>
    <lineage>
        <taxon>Eukaryota</taxon>
        <taxon>Fungi</taxon>
        <taxon>Dikarya</taxon>
        <taxon>Ascomycota</taxon>
        <taxon>Pezizomycotina</taxon>
        <taxon>Eurotiomycetes</taxon>
        <taxon>Chaetothyriomycetidae</taxon>
        <taxon>Chaetothyriales</taxon>
        <taxon>Trichomeriaceae</taxon>
        <taxon>Lithohypha</taxon>
    </lineage>
</organism>
<evidence type="ECO:0000259" key="2">
    <source>
        <dbReference type="PROSITE" id="PS51194"/>
    </source>
</evidence>
<dbReference type="AlphaFoldDB" id="A0AAN7PSB0"/>
<evidence type="ECO:0000256" key="1">
    <source>
        <dbReference type="ARBA" id="ARBA00022801"/>
    </source>
</evidence>
<feature type="domain" description="Helicase C-terminal" evidence="2">
    <location>
        <begin position="1"/>
        <end position="128"/>
    </location>
</feature>
<keyword evidence="1" id="KW-0378">Hydrolase</keyword>
<protein>
    <recommendedName>
        <fullName evidence="2">Helicase C-terminal domain-containing protein</fullName>
    </recommendedName>
</protein>
<dbReference type="Gene3D" id="3.40.50.300">
    <property type="entry name" value="P-loop containing nucleotide triphosphate hydrolases"/>
    <property type="match status" value="1"/>
</dbReference>
<dbReference type="InterPro" id="IPR001650">
    <property type="entry name" value="Helicase_C-like"/>
</dbReference>
<dbReference type="EMBL" id="JAVRRJ010000012">
    <property type="protein sequence ID" value="KAK5080675.1"/>
    <property type="molecule type" value="Genomic_DNA"/>
</dbReference>
<evidence type="ECO:0000313" key="3">
    <source>
        <dbReference type="EMBL" id="KAK5080675.1"/>
    </source>
</evidence>
<dbReference type="InterPro" id="IPR049730">
    <property type="entry name" value="SNF2/RAD54-like_C"/>
</dbReference>
<dbReference type="SMART" id="SM00490">
    <property type="entry name" value="HELICc"/>
    <property type="match status" value="1"/>
</dbReference>
<accession>A0AAN7PSB0</accession>
<reference evidence="3 4" key="1">
    <citation type="submission" date="2023-08" db="EMBL/GenBank/DDBJ databases">
        <title>Black Yeasts Isolated from many extreme environments.</title>
        <authorList>
            <person name="Coleine C."/>
            <person name="Stajich J.E."/>
            <person name="Selbmann L."/>
        </authorList>
    </citation>
    <scope>NUCLEOTIDE SEQUENCE [LARGE SCALE GENOMIC DNA]</scope>
    <source>
        <strain evidence="3 4">CCFEE 5910</strain>
    </source>
</reference>
<dbReference type="Pfam" id="PF00271">
    <property type="entry name" value="Helicase_C"/>
    <property type="match status" value="1"/>
</dbReference>
<sequence>MFLKALNIKTLYIPPGSTQDEISEVVNRWNDPQDAHEVIVLSSRTAALGPNLHKACHRLVVYSMPENINLLNQIIGRVHRLGQTRDQYIWLLSQDASYDQILHAKAINKFLVQVLGDSKIESFMTDPETKSSVLAAAYKAQLDRGQAHRVKDNDLAPLRDTQLLLFGLDKEGTKEGKDQLLAPFSTLPL</sequence>
<dbReference type="PROSITE" id="PS51194">
    <property type="entry name" value="HELICASE_CTER"/>
    <property type="match status" value="1"/>
</dbReference>
<comment type="caution">
    <text evidence="3">The sequence shown here is derived from an EMBL/GenBank/DDBJ whole genome shotgun (WGS) entry which is preliminary data.</text>
</comment>
<dbReference type="SUPFAM" id="SSF52540">
    <property type="entry name" value="P-loop containing nucleoside triphosphate hydrolases"/>
    <property type="match status" value="1"/>
</dbReference>
<dbReference type="CDD" id="cd18793">
    <property type="entry name" value="SF2_C_SNF"/>
    <property type="match status" value="1"/>
</dbReference>
<dbReference type="Proteomes" id="UP001309876">
    <property type="component" value="Unassembled WGS sequence"/>
</dbReference>